<dbReference type="SUPFAM" id="SSF51306">
    <property type="entry name" value="LexA/Signal peptidase"/>
    <property type="match status" value="1"/>
</dbReference>
<dbReference type="Gene3D" id="2.10.109.10">
    <property type="entry name" value="Umud Fragment, subunit A"/>
    <property type="match status" value="1"/>
</dbReference>
<organism evidence="1 2">
    <name type="scientific">Bacteroides clarus</name>
    <dbReference type="NCBI Taxonomy" id="626929"/>
    <lineage>
        <taxon>Bacteria</taxon>
        <taxon>Pseudomonadati</taxon>
        <taxon>Bacteroidota</taxon>
        <taxon>Bacteroidia</taxon>
        <taxon>Bacteroidales</taxon>
        <taxon>Bacteroidaceae</taxon>
        <taxon>Bacteroides</taxon>
    </lineage>
</organism>
<accession>A0A1Y4K1E1</accession>
<dbReference type="EMBL" id="NFKE01000003">
    <property type="protein sequence ID" value="OUP35342.1"/>
    <property type="molecule type" value="Genomic_DNA"/>
</dbReference>
<reference evidence="2" key="1">
    <citation type="submission" date="2017-04" db="EMBL/GenBank/DDBJ databases">
        <title>Function of individual gut microbiota members based on whole genome sequencing of pure cultures obtained from chicken caecum.</title>
        <authorList>
            <person name="Medvecky M."/>
            <person name="Cejkova D."/>
            <person name="Polansky O."/>
            <person name="Karasova D."/>
            <person name="Kubasova T."/>
            <person name="Cizek A."/>
            <person name="Rychlik I."/>
        </authorList>
    </citation>
    <scope>NUCLEOTIDE SEQUENCE [LARGE SCALE GENOMIC DNA]</scope>
    <source>
        <strain evidence="2">An189</strain>
    </source>
</reference>
<proteinExistence type="predicted"/>
<evidence type="ECO:0008006" key="3">
    <source>
        <dbReference type="Google" id="ProtNLM"/>
    </source>
</evidence>
<name>A0A1Y4K1E1_9BACE</name>
<dbReference type="InterPro" id="IPR036286">
    <property type="entry name" value="LexA/Signal_pep-like_sf"/>
</dbReference>
<evidence type="ECO:0000313" key="1">
    <source>
        <dbReference type="EMBL" id="OUP35342.1"/>
    </source>
</evidence>
<comment type="caution">
    <text evidence="1">The sequence shown here is derived from an EMBL/GenBank/DDBJ whole genome shotgun (WGS) entry which is preliminary data.</text>
</comment>
<gene>
    <name evidence="1" type="ORF">B5F24_05055</name>
</gene>
<evidence type="ECO:0000313" key="2">
    <source>
        <dbReference type="Proteomes" id="UP000196587"/>
    </source>
</evidence>
<dbReference type="AlphaFoldDB" id="A0A1Y4K1E1"/>
<dbReference type="Proteomes" id="UP000196587">
    <property type="component" value="Unassembled WGS sequence"/>
</dbReference>
<sequence>MTHDYQRAFAPTVNKYKDMETNLSAFEILGDSMNDGTRRSFAPGDKLIVEPFNINDFKDSIGSDLGSFWVIQVGTCILVRQIVEYADNVIKCHSLNLNGQYPDILIKIEDITKIYRIIQKQGRPICYGL</sequence>
<protein>
    <recommendedName>
        <fullName evidence="3">Peptidase S24/S26A/S26B/S26C domain-containing protein</fullName>
    </recommendedName>
</protein>